<dbReference type="FunFam" id="1.10.287.950:FF:000001">
    <property type="entry name" value="Methyl-accepting chemotaxis sensory transducer"/>
    <property type="match status" value="1"/>
</dbReference>
<dbReference type="Gene3D" id="3.30.450.20">
    <property type="entry name" value="PAS domain"/>
    <property type="match status" value="1"/>
</dbReference>
<keyword evidence="4 8" id="KW-0472">Membrane</keyword>
<gene>
    <name evidence="11" type="ORF">Kalk_10055</name>
</gene>
<comment type="similarity">
    <text evidence="6">Belongs to the methyl-accepting chemotaxis (MCP) protein family.</text>
</comment>
<feature type="domain" description="Methyl-accepting transducer" evidence="9">
    <location>
        <begin position="312"/>
        <end position="548"/>
    </location>
</feature>
<dbReference type="InterPro" id="IPR004010">
    <property type="entry name" value="Double_Cache_2"/>
</dbReference>
<dbReference type="SUPFAM" id="SSF58104">
    <property type="entry name" value="Methyl-accepting chemotaxis protein (MCP) signaling domain"/>
    <property type="match status" value="1"/>
</dbReference>
<dbReference type="Proteomes" id="UP000235116">
    <property type="component" value="Chromosome"/>
</dbReference>
<dbReference type="PRINTS" id="PR00260">
    <property type="entry name" value="CHEMTRNSDUCR"/>
</dbReference>
<comment type="subcellular location">
    <subcellularLocation>
        <location evidence="1">Membrane</location>
        <topology evidence="1">Multi-pass membrane protein</topology>
    </subcellularLocation>
</comment>
<evidence type="ECO:0000256" key="3">
    <source>
        <dbReference type="ARBA" id="ARBA00022989"/>
    </source>
</evidence>
<dbReference type="EMBL" id="CP022684">
    <property type="protein sequence ID" value="AUM12739.1"/>
    <property type="molecule type" value="Genomic_DNA"/>
</dbReference>
<evidence type="ECO:0000256" key="2">
    <source>
        <dbReference type="ARBA" id="ARBA00022692"/>
    </source>
</evidence>
<evidence type="ECO:0000256" key="7">
    <source>
        <dbReference type="PROSITE-ProRule" id="PRU00284"/>
    </source>
</evidence>
<keyword evidence="5 7" id="KW-0807">Transducer</keyword>
<dbReference type="CDD" id="cd06225">
    <property type="entry name" value="HAMP"/>
    <property type="match status" value="1"/>
</dbReference>
<dbReference type="SMART" id="SM00304">
    <property type="entry name" value="HAMP"/>
    <property type="match status" value="1"/>
</dbReference>
<proteinExistence type="inferred from homology"/>
<evidence type="ECO:0000256" key="4">
    <source>
        <dbReference type="ARBA" id="ARBA00023136"/>
    </source>
</evidence>
<evidence type="ECO:0000256" key="6">
    <source>
        <dbReference type="ARBA" id="ARBA00029447"/>
    </source>
</evidence>
<name>A0A2K9LK52_9GAMM</name>
<dbReference type="CDD" id="cd11386">
    <property type="entry name" value="MCP_signal"/>
    <property type="match status" value="1"/>
</dbReference>
<dbReference type="PANTHER" id="PTHR32089">
    <property type="entry name" value="METHYL-ACCEPTING CHEMOTAXIS PROTEIN MCPB"/>
    <property type="match status" value="1"/>
</dbReference>
<feature type="domain" description="HAMP" evidence="10">
    <location>
        <begin position="253"/>
        <end position="307"/>
    </location>
</feature>
<dbReference type="GO" id="GO:0016020">
    <property type="term" value="C:membrane"/>
    <property type="evidence" value="ECO:0007669"/>
    <property type="project" value="UniProtKB-SubCell"/>
</dbReference>
<dbReference type="SMART" id="SM00283">
    <property type="entry name" value="MA"/>
    <property type="match status" value="1"/>
</dbReference>
<organism evidence="11 12">
    <name type="scientific">Ketobacter alkanivorans</name>
    <dbReference type="NCBI Taxonomy" id="1917421"/>
    <lineage>
        <taxon>Bacteria</taxon>
        <taxon>Pseudomonadati</taxon>
        <taxon>Pseudomonadota</taxon>
        <taxon>Gammaproteobacteria</taxon>
        <taxon>Pseudomonadales</taxon>
        <taxon>Ketobacteraceae</taxon>
        <taxon>Ketobacter</taxon>
    </lineage>
</organism>
<dbReference type="AlphaFoldDB" id="A0A2K9LK52"/>
<dbReference type="PANTHER" id="PTHR32089:SF119">
    <property type="entry name" value="METHYL-ACCEPTING CHEMOTAXIS PROTEIN CTPL"/>
    <property type="match status" value="1"/>
</dbReference>
<dbReference type="Pfam" id="PF00672">
    <property type="entry name" value="HAMP"/>
    <property type="match status" value="1"/>
</dbReference>
<evidence type="ECO:0008006" key="13">
    <source>
        <dbReference type="Google" id="ProtNLM"/>
    </source>
</evidence>
<keyword evidence="3 8" id="KW-1133">Transmembrane helix</keyword>
<dbReference type="Pfam" id="PF00015">
    <property type="entry name" value="MCPsignal"/>
    <property type="match status" value="1"/>
</dbReference>
<sequence>MRHMSQALQFLLIRQRIWLLVGFCLIGLMLLAGLAINKAQQQFVQLKQSEYIKLTNSAINVLNFYYKAAEEGSMGVVEARKEAKKAINNMALGPRNYFYMYNLKHDLIISHPYATILYSDDTPEEIEKSSALDKKIRKSLEARLGWDSPIYSSLEILGELYPETYTGFFDYYYYIEPETKFPLIRKTSENFIPETAELKTAYAAYFEPWDWIVLTGVYREDEAEAFYSWLSSMLAFTGAIILVIFAASYAISNSITRPLQSIVTRMKDISLGSGDLTNHLEVRGKNELAQFSGAYNRFVDKIAETVRKVSSTNQSVVQHSEIMTEMVASTVERSEEQLKETEMLASSANELSYSVKSVAERAQESSEAASQTEAATNSANESMSKNIAAINSLSQTLAQTQSEVHEMEGCSNQVASVLEVIRGIAEQTNLLALNAAIEAARAGEQGRGFAVVADEVRSLAQRTQTSTTEIQKIIENLQSGTVKVVNAVGNGLESSKECISTAKEANDTLLKVVDYASRINQMSNQIASAVDEQSQVTHEIALSTQKISNSSRSNLDGAELNKSEIENMNCELKEMRALVQQFKV</sequence>
<evidence type="ECO:0000259" key="9">
    <source>
        <dbReference type="PROSITE" id="PS50111"/>
    </source>
</evidence>
<dbReference type="PROSITE" id="PS50111">
    <property type="entry name" value="CHEMOTAXIS_TRANSDUC_2"/>
    <property type="match status" value="1"/>
</dbReference>
<dbReference type="Pfam" id="PF08269">
    <property type="entry name" value="dCache_2"/>
    <property type="match status" value="1"/>
</dbReference>
<evidence type="ECO:0000256" key="5">
    <source>
        <dbReference type="ARBA" id="ARBA00023224"/>
    </source>
</evidence>
<dbReference type="Gene3D" id="1.10.287.950">
    <property type="entry name" value="Methyl-accepting chemotaxis protein"/>
    <property type="match status" value="1"/>
</dbReference>
<accession>A0A2K9LK52</accession>
<keyword evidence="2 8" id="KW-0812">Transmembrane</keyword>
<keyword evidence="12" id="KW-1185">Reference proteome</keyword>
<dbReference type="KEGG" id="kak:Kalk_10055"/>
<evidence type="ECO:0000313" key="11">
    <source>
        <dbReference type="EMBL" id="AUM12739.1"/>
    </source>
</evidence>
<protein>
    <recommendedName>
        <fullName evidence="13">Methyl-accepting chemotaxis protein</fullName>
    </recommendedName>
</protein>
<evidence type="ECO:0000256" key="8">
    <source>
        <dbReference type="SAM" id="Phobius"/>
    </source>
</evidence>
<evidence type="ECO:0000313" key="12">
    <source>
        <dbReference type="Proteomes" id="UP000235116"/>
    </source>
</evidence>
<reference evidence="12" key="1">
    <citation type="submission" date="2017-08" db="EMBL/GenBank/DDBJ databases">
        <title>Direct submision.</title>
        <authorList>
            <person name="Kim S.-J."/>
            <person name="Rhee S.-K."/>
        </authorList>
    </citation>
    <scope>NUCLEOTIDE SEQUENCE [LARGE SCALE GENOMIC DNA]</scope>
    <source>
        <strain evidence="12">GI5</strain>
    </source>
</reference>
<dbReference type="GO" id="GO:0004888">
    <property type="term" value="F:transmembrane signaling receptor activity"/>
    <property type="evidence" value="ECO:0007669"/>
    <property type="project" value="InterPro"/>
</dbReference>
<evidence type="ECO:0000259" key="10">
    <source>
        <dbReference type="PROSITE" id="PS50885"/>
    </source>
</evidence>
<dbReference type="InterPro" id="IPR004089">
    <property type="entry name" value="MCPsignal_dom"/>
</dbReference>
<feature type="transmembrane region" description="Helical" evidence="8">
    <location>
        <begin position="226"/>
        <end position="251"/>
    </location>
</feature>
<evidence type="ECO:0000256" key="1">
    <source>
        <dbReference type="ARBA" id="ARBA00004141"/>
    </source>
</evidence>
<dbReference type="GO" id="GO:0007165">
    <property type="term" value="P:signal transduction"/>
    <property type="evidence" value="ECO:0007669"/>
    <property type="project" value="UniProtKB-KW"/>
</dbReference>
<dbReference type="GO" id="GO:0006935">
    <property type="term" value="P:chemotaxis"/>
    <property type="evidence" value="ECO:0007669"/>
    <property type="project" value="InterPro"/>
</dbReference>
<dbReference type="InterPro" id="IPR004090">
    <property type="entry name" value="Chemotax_Me-accpt_rcpt"/>
</dbReference>
<dbReference type="InterPro" id="IPR003660">
    <property type="entry name" value="HAMP_dom"/>
</dbReference>
<dbReference type="PROSITE" id="PS50885">
    <property type="entry name" value="HAMP"/>
    <property type="match status" value="1"/>
</dbReference>